<dbReference type="Proteomes" id="UP000321595">
    <property type="component" value="Chromosome"/>
</dbReference>
<dbReference type="OrthoDB" id="5485695at2"/>
<dbReference type="PANTHER" id="PTHR22642:SF2">
    <property type="entry name" value="PROTEIN LONG AFTER FAR-RED 3"/>
    <property type="match status" value="1"/>
</dbReference>
<dbReference type="InterPro" id="IPR032466">
    <property type="entry name" value="Metal_Hydrolase"/>
</dbReference>
<sequence length="513" mass="56425">MKTLFEHETIYVDPNGTRTDALLVEAGRILAIGEEARSAATDERVVLEGACLVPGLTDAHIHLWGLGQRSLGSPIVELRGASGPEELLQRLRGAALWDGWVFGMGWDENLWGDSRLSLSQLDEAFPNVPVCLRRIDGHAFWVNSLALRLAGIDETTQMPGGECVKVGGLLTGLLVDKAMEPVSAILPTVPESEDEAVYRESVSRLRSFGITGAHKAWMPANRMGMLERLKAQGELGIRLYLFLDGMDPDLHEVFDSGPYGDVDLGVGCVKFFADGAMGSRGARLFEPYRDSGRGVWVHGPELLNERIPWLAERGWQVAVHAIGDEAASAVLDAYALVPNDVRRAARLRLEHAQMMRDADIERMRELGVVPSVQFIHMRSDAAWLEQVLSAPQLLELFRWRDLAEAGTLAGGSDFPIEDPNPWHAISCAMTRRDAKGRVFHVEHALSFKEAFASYTTGAAWARHQEKSLGKLEPGFFADFAILDRDPFSSSAEEIWEMNCLGVALGGDLDLFAS</sequence>
<name>A0A5B8XWV7_9DELT</name>
<reference evidence="2 3" key="1">
    <citation type="submission" date="2019-08" db="EMBL/GenBank/DDBJ databases">
        <authorList>
            <person name="Liang Q."/>
        </authorList>
    </citation>
    <scope>NUCLEOTIDE SEQUENCE [LARGE SCALE GENOMIC DNA]</scope>
    <source>
        <strain evidence="2 3">V1718</strain>
    </source>
</reference>
<gene>
    <name evidence="2" type="ORF">FRD01_13480</name>
</gene>
<dbReference type="SUPFAM" id="SSF51338">
    <property type="entry name" value="Composite domain of metallo-dependent hydrolases"/>
    <property type="match status" value="1"/>
</dbReference>
<protein>
    <submittedName>
        <fullName evidence="2">Amidohydrolase</fullName>
    </submittedName>
</protein>
<keyword evidence="3" id="KW-1185">Reference proteome</keyword>
<dbReference type="RefSeq" id="WP_146960464.1">
    <property type="nucleotide sequence ID" value="NZ_CP042467.1"/>
</dbReference>
<dbReference type="PANTHER" id="PTHR22642">
    <property type="entry name" value="IMIDAZOLONEPROPIONASE"/>
    <property type="match status" value="1"/>
</dbReference>
<proteinExistence type="predicted"/>
<dbReference type="Gene3D" id="3.20.20.140">
    <property type="entry name" value="Metal-dependent hydrolases"/>
    <property type="match status" value="1"/>
</dbReference>
<dbReference type="KEGG" id="bbae:FRD01_13480"/>
<keyword evidence="2" id="KW-0378">Hydrolase</keyword>
<evidence type="ECO:0000313" key="2">
    <source>
        <dbReference type="EMBL" id="QED28226.1"/>
    </source>
</evidence>
<dbReference type="Pfam" id="PF07969">
    <property type="entry name" value="Amidohydro_3"/>
    <property type="match status" value="1"/>
</dbReference>
<evidence type="ECO:0000313" key="3">
    <source>
        <dbReference type="Proteomes" id="UP000321595"/>
    </source>
</evidence>
<organism evidence="2 3">
    <name type="scientific">Microvenator marinus</name>
    <dbReference type="NCBI Taxonomy" id="2600177"/>
    <lineage>
        <taxon>Bacteria</taxon>
        <taxon>Deltaproteobacteria</taxon>
        <taxon>Bradymonadales</taxon>
        <taxon>Microvenatoraceae</taxon>
        <taxon>Microvenator</taxon>
    </lineage>
</organism>
<dbReference type="Gene3D" id="3.10.310.70">
    <property type="match status" value="1"/>
</dbReference>
<dbReference type="GO" id="GO:0016810">
    <property type="term" value="F:hydrolase activity, acting on carbon-nitrogen (but not peptide) bonds"/>
    <property type="evidence" value="ECO:0007669"/>
    <property type="project" value="InterPro"/>
</dbReference>
<dbReference type="Gene3D" id="2.30.40.10">
    <property type="entry name" value="Urease, subunit C, domain 1"/>
    <property type="match status" value="1"/>
</dbReference>
<dbReference type="EMBL" id="CP042467">
    <property type="protein sequence ID" value="QED28226.1"/>
    <property type="molecule type" value="Genomic_DNA"/>
</dbReference>
<dbReference type="CDD" id="cd01300">
    <property type="entry name" value="YtcJ_like"/>
    <property type="match status" value="1"/>
</dbReference>
<dbReference type="AlphaFoldDB" id="A0A5B8XWV7"/>
<dbReference type="SUPFAM" id="SSF51556">
    <property type="entry name" value="Metallo-dependent hydrolases"/>
    <property type="match status" value="1"/>
</dbReference>
<feature type="domain" description="Amidohydrolase 3" evidence="1">
    <location>
        <begin position="47"/>
        <end position="506"/>
    </location>
</feature>
<dbReference type="InterPro" id="IPR033932">
    <property type="entry name" value="YtcJ-like"/>
</dbReference>
<dbReference type="InterPro" id="IPR011059">
    <property type="entry name" value="Metal-dep_hydrolase_composite"/>
</dbReference>
<accession>A0A5B8XWV7</accession>
<dbReference type="InterPro" id="IPR013108">
    <property type="entry name" value="Amidohydro_3"/>
</dbReference>
<evidence type="ECO:0000259" key="1">
    <source>
        <dbReference type="Pfam" id="PF07969"/>
    </source>
</evidence>